<dbReference type="KEGG" id="nmr:Nmar_0580"/>
<organism evidence="2 3">
    <name type="scientific">Nitrosopumilus maritimus (strain SCM1)</name>
    <dbReference type="NCBI Taxonomy" id="436308"/>
    <lineage>
        <taxon>Archaea</taxon>
        <taxon>Nitrososphaerota</taxon>
        <taxon>Nitrososphaeria</taxon>
        <taxon>Nitrosopumilales</taxon>
        <taxon>Nitrosopumilaceae</taxon>
        <taxon>Nitrosopumilus</taxon>
    </lineage>
</organism>
<dbReference type="STRING" id="436308.Nmar_0580"/>
<name>A9A263_NITMS</name>
<reference evidence="2 3" key="1">
    <citation type="journal article" date="2010" name="Proc. Natl. Acad. Sci. U.S.A.">
        <title>Nitrosopumilus maritimus genome reveals unique mechanisms for nitrification and autotrophy in globally distributed marine crenarchaea.</title>
        <authorList>
            <person name="Walker C.B."/>
            <person name="de la Torre J.R."/>
            <person name="Klotz M.G."/>
            <person name="Urakawa H."/>
            <person name="Pinel N."/>
            <person name="Arp D.J."/>
            <person name="Brochier-Armanet C."/>
            <person name="Chain P.S."/>
            <person name="Chan P.P."/>
            <person name="Gollabgir A."/>
            <person name="Hemp J."/>
            <person name="Hugler M."/>
            <person name="Karr E.A."/>
            <person name="Konneke M."/>
            <person name="Shin M."/>
            <person name="Lawton T.J."/>
            <person name="Lowe T."/>
            <person name="Martens-Habbena W."/>
            <person name="Sayavedra-Soto L.A."/>
            <person name="Lang D."/>
            <person name="Sievert S.M."/>
            <person name="Rosenzweig A.C."/>
            <person name="Manning G."/>
            <person name="Stahl D.A."/>
        </authorList>
    </citation>
    <scope>NUCLEOTIDE SEQUENCE [LARGE SCALE GENOMIC DNA]</scope>
    <source>
        <strain evidence="2 3">SCM1</strain>
    </source>
</reference>
<dbReference type="EnsemblBacteria" id="ABX12476">
    <property type="protein sequence ID" value="ABX12476"/>
    <property type="gene ID" value="Nmar_0580"/>
</dbReference>
<feature type="compositionally biased region" description="Basic residues" evidence="1">
    <location>
        <begin position="38"/>
        <end position="102"/>
    </location>
</feature>
<gene>
    <name evidence="2" type="ordered locus">Nmar_0580</name>
</gene>
<evidence type="ECO:0000313" key="2">
    <source>
        <dbReference type="EMBL" id="ABX12476.1"/>
    </source>
</evidence>
<dbReference type="Proteomes" id="UP000000792">
    <property type="component" value="Chromosome"/>
</dbReference>
<feature type="region of interest" description="Disordered" evidence="1">
    <location>
        <begin position="33"/>
        <end position="102"/>
    </location>
</feature>
<keyword evidence="3" id="KW-1185">Reference proteome</keyword>
<dbReference type="RefSeq" id="WP_012214963.1">
    <property type="nucleotide sequence ID" value="NC_010085.1"/>
</dbReference>
<dbReference type="GeneID" id="5773888"/>
<evidence type="ECO:0000256" key="1">
    <source>
        <dbReference type="SAM" id="MobiDB-lite"/>
    </source>
</evidence>
<dbReference type="EMBL" id="CP000866">
    <property type="protein sequence ID" value="ABX12476.1"/>
    <property type="molecule type" value="Genomic_DNA"/>
</dbReference>
<dbReference type="OrthoDB" id="386814at2157"/>
<protein>
    <submittedName>
        <fullName evidence="2">Uncharacterized protein</fullName>
    </submittedName>
</protein>
<accession>A9A263</accession>
<dbReference type="HOGENOM" id="CLU_173757_0_0_2"/>
<dbReference type="InParanoid" id="A9A263"/>
<evidence type="ECO:0000313" key="3">
    <source>
        <dbReference type="Proteomes" id="UP000000792"/>
    </source>
</evidence>
<proteinExistence type="predicted"/>
<dbReference type="AlphaFoldDB" id="A9A263"/>
<sequence length="102" mass="11874">MSADADSQSFKERMVAEIKKIQDELNELKNLKVSISKKPARKTTKRKTAAKKKTVKRKPVRKTTKRKTAAKKKTVKRKPARKTTKRKVVRKASKSKKKTRRR</sequence>